<organism evidence="1 2">
    <name type="scientific">Bifidobacterium asteroides DSM 20089</name>
    <dbReference type="NCBI Taxonomy" id="1437594"/>
    <lineage>
        <taxon>Bacteria</taxon>
        <taxon>Bacillati</taxon>
        <taxon>Actinomycetota</taxon>
        <taxon>Actinomycetes</taxon>
        <taxon>Bifidobacteriales</taxon>
        <taxon>Bifidobacteriaceae</taxon>
        <taxon>Bifidobacterium</taxon>
    </lineage>
</organism>
<gene>
    <name evidence="1" type="ORF">BA20089_07215</name>
</gene>
<proteinExistence type="predicted"/>
<dbReference type="Proteomes" id="UP000224056">
    <property type="component" value="Chromosome"/>
</dbReference>
<name>A0AAD0AAK9_9BIFI</name>
<dbReference type="EMBL" id="CP017696">
    <property type="protein sequence ID" value="ATO41928.1"/>
    <property type="molecule type" value="Genomic_DNA"/>
</dbReference>
<sequence>MYKHLRHSFHWRWLLFLLLGLTAGTMSIGLSGRRFDACDQVKNERIAFTLDLSDRLLISYIFL</sequence>
<dbReference type="AlphaFoldDB" id="A0AAD0AAK9"/>
<evidence type="ECO:0000313" key="1">
    <source>
        <dbReference type="EMBL" id="ATO41928.1"/>
    </source>
</evidence>
<evidence type="ECO:0000313" key="2">
    <source>
        <dbReference type="Proteomes" id="UP000224056"/>
    </source>
</evidence>
<reference evidence="1 2" key="1">
    <citation type="submission" date="2016-10" db="EMBL/GenBank/DDBJ databases">
        <title>The whole genome sequencing and assembly of B. asteroides DSM 20089 strain.</title>
        <authorList>
            <person name="Lee Y.-J."/>
            <person name="Park M.-K."/>
            <person name="Yi H."/>
            <person name="Bahn Y.-S."/>
            <person name="Kim J.F."/>
            <person name="Lee D.-W."/>
        </authorList>
    </citation>
    <scope>NUCLEOTIDE SEQUENCE [LARGE SCALE GENOMIC DNA]</scope>
    <source>
        <strain evidence="1 2">DSM 20089</strain>
    </source>
</reference>
<protein>
    <submittedName>
        <fullName evidence="1">Uncharacterized protein</fullName>
    </submittedName>
</protein>
<accession>A0AAD0AAK9</accession>